<organism evidence="1 2">
    <name type="scientific">Microbacterium binotii</name>
    <dbReference type="NCBI Taxonomy" id="462710"/>
    <lineage>
        <taxon>Bacteria</taxon>
        <taxon>Bacillati</taxon>
        <taxon>Actinomycetota</taxon>
        <taxon>Actinomycetes</taxon>
        <taxon>Micrococcales</taxon>
        <taxon>Microbacteriaceae</taxon>
        <taxon>Microbacterium</taxon>
    </lineage>
</organism>
<sequence>MAQAVGERVDTTMEKRLILPETWMAADSLMDALGQPPIPSTASIDEAFVLAREAVAEWANPEAIVATREGAKRAVVLVKRMNMALKRWPDSEVGMRRIPYLACPICHLAHLWRKGPAEVGDELIVMCGTDYGYPPELGYNCGFTADWFEWLDKYGPVITALFKEIDKGERKVTDIRPQAMPSVWHS</sequence>
<dbReference type="RefSeq" id="WP_344228446.1">
    <property type="nucleotide sequence ID" value="NZ_BAAARI010000011.1"/>
</dbReference>
<evidence type="ECO:0000313" key="2">
    <source>
        <dbReference type="Proteomes" id="UP001500274"/>
    </source>
</evidence>
<gene>
    <name evidence="1" type="ORF">GCM10009862_16220</name>
</gene>
<proteinExistence type="predicted"/>
<reference evidence="2" key="1">
    <citation type="journal article" date="2019" name="Int. J. Syst. Evol. Microbiol.">
        <title>The Global Catalogue of Microorganisms (GCM) 10K type strain sequencing project: providing services to taxonomists for standard genome sequencing and annotation.</title>
        <authorList>
            <consortium name="The Broad Institute Genomics Platform"/>
            <consortium name="The Broad Institute Genome Sequencing Center for Infectious Disease"/>
            <person name="Wu L."/>
            <person name="Ma J."/>
        </authorList>
    </citation>
    <scope>NUCLEOTIDE SEQUENCE [LARGE SCALE GENOMIC DNA]</scope>
    <source>
        <strain evidence="2">JCM 16365</strain>
    </source>
</reference>
<accession>A0ABP6BMM4</accession>
<comment type="caution">
    <text evidence="1">The sequence shown here is derived from an EMBL/GenBank/DDBJ whole genome shotgun (WGS) entry which is preliminary data.</text>
</comment>
<keyword evidence="2" id="KW-1185">Reference proteome</keyword>
<name>A0ABP6BMM4_9MICO</name>
<evidence type="ECO:0000313" key="1">
    <source>
        <dbReference type="EMBL" id="GAA2577668.1"/>
    </source>
</evidence>
<dbReference type="Proteomes" id="UP001500274">
    <property type="component" value="Unassembled WGS sequence"/>
</dbReference>
<protein>
    <submittedName>
        <fullName evidence="1">Uncharacterized protein</fullName>
    </submittedName>
</protein>
<dbReference type="EMBL" id="BAAARI010000011">
    <property type="protein sequence ID" value="GAA2577668.1"/>
    <property type="molecule type" value="Genomic_DNA"/>
</dbReference>